<keyword evidence="1" id="KW-0732">Signal</keyword>
<evidence type="ECO:0000313" key="2">
    <source>
        <dbReference type="EMBL" id="JAC93437.1"/>
    </source>
</evidence>
<feature type="signal peptide" evidence="1">
    <location>
        <begin position="1"/>
        <end position="18"/>
    </location>
</feature>
<proteinExistence type="evidence at transcript level"/>
<organism evidence="2">
    <name type="scientific">Ixodes ricinus</name>
    <name type="common">Common tick</name>
    <name type="synonym">Acarus ricinus</name>
    <dbReference type="NCBI Taxonomy" id="34613"/>
    <lineage>
        <taxon>Eukaryota</taxon>
        <taxon>Metazoa</taxon>
        <taxon>Ecdysozoa</taxon>
        <taxon>Arthropoda</taxon>
        <taxon>Chelicerata</taxon>
        <taxon>Arachnida</taxon>
        <taxon>Acari</taxon>
        <taxon>Parasitiformes</taxon>
        <taxon>Ixodida</taxon>
        <taxon>Ixodoidea</taxon>
        <taxon>Ixodidae</taxon>
        <taxon>Ixodinae</taxon>
        <taxon>Ixodes</taxon>
    </lineage>
</organism>
<dbReference type="AlphaFoldDB" id="A0A090X9K4"/>
<name>A0A090X9K4_IXORI</name>
<reference evidence="2" key="1">
    <citation type="journal article" date="2015" name="PLoS Negl. Trop. Dis.">
        <title>Deep Sequencing Analysis of the Ixodes ricinus Haemocytome.</title>
        <authorList>
            <person name="Kotsyfakis M."/>
            <person name="Kopacek P."/>
            <person name="Franta Z."/>
            <person name="Pedra J.H."/>
            <person name="Ribeiro J.M."/>
        </authorList>
    </citation>
    <scope>NUCLEOTIDE SEQUENCE</scope>
</reference>
<evidence type="ECO:0000256" key="1">
    <source>
        <dbReference type="SAM" id="SignalP"/>
    </source>
</evidence>
<protein>
    <submittedName>
        <fullName evidence="2">Putative secreted protein</fullName>
    </submittedName>
</protein>
<accession>A0A090X9K4</accession>
<dbReference type="EMBL" id="GBIH01001273">
    <property type="protein sequence ID" value="JAC93437.1"/>
    <property type="molecule type" value="mRNA"/>
</dbReference>
<feature type="chain" id="PRO_5001868299" evidence="1">
    <location>
        <begin position="19"/>
        <end position="218"/>
    </location>
</feature>
<sequence length="218" mass="25037">MRLLFLLCTISAYQMTGASPSADTRLDDFFAEVFLKTQYELTRRNPNGRKIFIPSYLDDDSGVSVYIGTNPYAIIFGLDYKFQRNGRCITKVEQTKHTFQCPVTFSWIRIVLPRAVEETTQYVVHVEITGKVVLEERSGIPNMRYKRFTRMGATYLMFDSNYNPVSYPDRYSLKTGKLRNLRGILESRLGTFLGENEQLSDCINAALRAVKNPPDLRA</sequence>